<dbReference type="PROSITE" id="PS50011">
    <property type="entry name" value="PROTEIN_KINASE_DOM"/>
    <property type="match status" value="1"/>
</dbReference>
<accession>A0ABS8NFL9</accession>
<dbReference type="PANTHER" id="PTHR43289">
    <property type="entry name" value="MITOGEN-ACTIVATED PROTEIN KINASE KINASE KINASE 20-RELATED"/>
    <property type="match status" value="1"/>
</dbReference>
<evidence type="ECO:0000256" key="7">
    <source>
        <dbReference type="SAM" id="Phobius"/>
    </source>
</evidence>
<evidence type="ECO:0000256" key="1">
    <source>
        <dbReference type="ARBA" id="ARBA00022679"/>
    </source>
</evidence>
<dbReference type="Gene3D" id="1.10.510.10">
    <property type="entry name" value="Transferase(Phosphotransferase) domain 1"/>
    <property type="match status" value="1"/>
</dbReference>
<evidence type="ECO:0000313" key="10">
    <source>
        <dbReference type="Proteomes" id="UP001430306"/>
    </source>
</evidence>
<feature type="transmembrane region" description="Helical" evidence="7">
    <location>
        <begin position="600"/>
        <end position="617"/>
    </location>
</feature>
<feature type="region of interest" description="Disordered" evidence="6">
    <location>
        <begin position="426"/>
        <end position="456"/>
    </location>
</feature>
<keyword evidence="3 9" id="KW-0418">Kinase</keyword>
<protein>
    <submittedName>
        <fullName evidence="9">Serine/threonine protein kinase</fullName>
    </submittedName>
</protein>
<dbReference type="InterPro" id="IPR000719">
    <property type="entry name" value="Prot_kinase_dom"/>
</dbReference>
<feature type="transmembrane region" description="Helical" evidence="7">
    <location>
        <begin position="550"/>
        <end position="571"/>
    </location>
</feature>
<dbReference type="Proteomes" id="UP001430306">
    <property type="component" value="Unassembled WGS sequence"/>
</dbReference>
<evidence type="ECO:0000256" key="5">
    <source>
        <dbReference type="PROSITE-ProRule" id="PRU10141"/>
    </source>
</evidence>
<organism evidence="9 10">
    <name type="scientific">Rhodopirellula halodulae</name>
    <dbReference type="NCBI Taxonomy" id="2894198"/>
    <lineage>
        <taxon>Bacteria</taxon>
        <taxon>Pseudomonadati</taxon>
        <taxon>Planctomycetota</taxon>
        <taxon>Planctomycetia</taxon>
        <taxon>Pirellulales</taxon>
        <taxon>Pirellulaceae</taxon>
        <taxon>Rhodopirellula</taxon>
    </lineage>
</organism>
<comment type="caution">
    <text evidence="9">The sequence shown here is derived from an EMBL/GenBank/DDBJ whole genome shotgun (WGS) entry which is preliminary data.</text>
</comment>
<feature type="compositionally biased region" description="Polar residues" evidence="6">
    <location>
        <begin position="426"/>
        <end position="446"/>
    </location>
</feature>
<keyword evidence="7" id="KW-0812">Transmembrane</keyword>
<sequence>MELPADHSNLLPPSRPMKFTHAPNDLVLDRYTIRRGIGVGGFGEVYFAVSQAGKEVALKRIQRNLEVELRGVSHCLNLKHQNLVSLHDVCRDSDDQAWVVMEYVAGPNLREVLDDAAKANQAEKRNRFRPSKRLPSGMFESQVRHWFAGVSAGVAHLHSAGLVHRDLKPGNLFDDDGIVKVGDYGLSKFISASHRSGHTESIGTFHYMAPEIGRGQYGREIDLYALGVILFEMLTGELPFDGETPQEIIVKHLTDSPDLSRVPEDYRNVISRCLQKDPKKRPRDVAEMLSLVSMDVQQTPVMAEVVRANSDDRPATDAANDLESNEQAPFAQAALGRQEGGTAMVLNSPDSEEPIARAVRNTFADASAWWRALETSPGIKLVLAISAVAILLVNTHWLLPVLSMVGFFYVPYYVLRHVVLQLSEPPSYSPSNDNRSNHSQQLTSAPATPPKRKPTMSKAQVRALLRGGLADRTRLSRAAEWSTSGMTSMIVAGVLLLLSSVIGMRSTPFTPLALAPYVWMALVIWLGAFGLLGIGKFWESTEGEGLVRRLVSASWGACLGLLAFALGHFLMVPMDEGLTRDIDATALPVSFYLETGVPKAAAMMAHFALLFGVLRMWKPVDPLRRVRLSLWAVTVAVVGEWVVHQIVPVPQPAGMLIAGGVIVMTQLSAPWVKSDAIATV</sequence>
<dbReference type="GO" id="GO:0004674">
    <property type="term" value="F:protein serine/threonine kinase activity"/>
    <property type="evidence" value="ECO:0007669"/>
    <property type="project" value="UniProtKB-KW"/>
</dbReference>
<keyword evidence="4 5" id="KW-0067">ATP-binding</keyword>
<dbReference type="PROSITE" id="PS00107">
    <property type="entry name" value="PROTEIN_KINASE_ATP"/>
    <property type="match status" value="1"/>
</dbReference>
<dbReference type="CDD" id="cd14014">
    <property type="entry name" value="STKc_PknB_like"/>
    <property type="match status" value="1"/>
</dbReference>
<feature type="transmembrane region" description="Helical" evidence="7">
    <location>
        <begin position="381"/>
        <end position="410"/>
    </location>
</feature>
<evidence type="ECO:0000256" key="3">
    <source>
        <dbReference type="ARBA" id="ARBA00022777"/>
    </source>
</evidence>
<dbReference type="RefSeq" id="WP_230251881.1">
    <property type="nucleotide sequence ID" value="NZ_JAJKFV010000002.1"/>
</dbReference>
<feature type="transmembrane region" description="Helical" evidence="7">
    <location>
        <begin position="481"/>
        <end position="502"/>
    </location>
</feature>
<feature type="transmembrane region" description="Helical" evidence="7">
    <location>
        <begin position="629"/>
        <end position="647"/>
    </location>
</feature>
<keyword evidence="9" id="KW-0723">Serine/threonine-protein kinase</keyword>
<dbReference type="SUPFAM" id="SSF56112">
    <property type="entry name" value="Protein kinase-like (PK-like)"/>
    <property type="match status" value="1"/>
</dbReference>
<evidence type="ECO:0000259" key="8">
    <source>
        <dbReference type="PROSITE" id="PS50011"/>
    </source>
</evidence>
<keyword evidence="2 5" id="KW-0547">Nucleotide-binding</keyword>
<evidence type="ECO:0000256" key="4">
    <source>
        <dbReference type="ARBA" id="ARBA00022840"/>
    </source>
</evidence>
<keyword evidence="10" id="KW-1185">Reference proteome</keyword>
<feature type="binding site" evidence="5">
    <location>
        <position position="59"/>
    </location>
    <ligand>
        <name>ATP</name>
        <dbReference type="ChEBI" id="CHEBI:30616"/>
    </ligand>
</feature>
<feature type="transmembrane region" description="Helical" evidence="7">
    <location>
        <begin position="653"/>
        <end position="672"/>
    </location>
</feature>
<keyword evidence="7" id="KW-0472">Membrane</keyword>
<dbReference type="InterPro" id="IPR011009">
    <property type="entry name" value="Kinase-like_dom_sf"/>
</dbReference>
<dbReference type="SMART" id="SM00220">
    <property type="entry name" value="S_TKc"/>
    <property type="match status" value="1"/>
</dbReference>
<keyword evidence="1" id="KW-0808">Transferase</keyword>
<reference evidence="9" key="1">
    <citation type="submission" date="2021-11" db="EMBL/GenBank/DDBJ databases">
        <title>Genome sequence.</title>
        <authorList>
            <person name="Sun Q."/>
        </authorList>
    </citation>
    <scope>NUCLEOTIDE SEQUENCE</scope>
    <source>
        <strain evidence="9">JC740</strain>
    </source>
</reference>
<dbReference type="EMBL" id="JAJKFW010000020">
    <property type="protein sequence ID" value="MCC9642347.1"/>
    <property type="molecule type" value="Genomic_DNA"/>
</dbReference>
<dbReference type="PANTHER" id="PTHR43289:SF6">
    <property type="entry name" value="SERINE_THREONINE-PROTEIN KINASE NEKL-3"/>
    <property type="match status" value="1"/>
</dbReference>
<evidence type="ECO:0000256" key="6">
    <source>
        <dbReference type="SAM" id="MobiDB-lite"/>
    </source>
</evidence>
<proteinExistence type="predicted"/>
<feature type="domain" description="Protein kinase" evidence="8">
    <location>
        <begin position="31"/>
        <end position="302"/>
    </location>
</feature>
<gene>
    <name evidence="9" type="ORF">LOC71_08675</name>
</gene>
<dbReference type="InterPro" id="IPR017441">
    <property type="entry name" value="Protein_kinase_ATP_BS"/>
</dbReference>
<evidence type="ECO:0000256" key="2">
    <source>
        <dbReference type="ARBA" id="ARBA00022741"/>
    </source>
</evidence>
<dbReference type="Pfam" id="PF00069">
    <property type="entry name" value="Pkinase"/>
    <property type="match status" value="1"/>
</dbReference>
<name>A0ABS8NFL9_9BACT</name>
<keyword evidence="7" id="KW-1133">Transmembrane helix</keyword>
<feature type="transmembrane region" description="Helical" evidence="7">
    <location>
        <begin position="514"/>
        <end position="538"/>
    </location>
</feature>
<evidence type="ECO:0000313" key="9">
    <source>
        <dbReference type="EMBL" id="MCC9642347.1"/>
    </source>
</evidence>